<evidence type="ECO:0000313" key="7">
    <source>
        <dbReference type="Proteomes" id="UP000192223"/>
    </source>
</evidence>
<protein>
    <submittedName>
        <fullName evidence="8">Uncharacterized protein LOC108734461</fullName>
    </submittedName>
</protein>
<evidence type="ECO:0000313" key="8">
    <source>
        <dbReference type="RefSeq" id="XP_025831140.1"/>
    </source>
</evidence>
<evidence type="ECO:0000256" key="6">
    <source>
        <dbReference type="SAM" id="Phobius"/>
    </source>
</evidence>
<dbReference type="AlphaFoldDB" id="A0A7F5R0H4"/>
<evidence type="ECO:0000256" key="5">
    <source>
        <dbReference type="ARBA" id="ARBA00023136"/>
    </source>
</evidence>
<evidence type="ECO:0000256" key="1">
    <source>
        <dbReference type="ARBA" id="ARBA00004651"/>
    </source>
</evidence>
<accession>A0A7F5R0H4</accession>
<evidence type="ECO:0000256" key="2">
    <source>
        <dbReference type="ARBA" id="ARBA00022475"/>
    </source>
</evidence>
<dbReference type="GeneID" id="108734461"/>
<gene>
    <name evidence="8" type="primary">LOC108734461</name>
</gene>
<dbReference type="KEGG" id="apln:108734461"/>
<dbReference type="GO" id="GO:0005886">
    <property type="term" value="C:plasma membrane"/>
    <property type="evidence" value="ECO:0007669"/>
    <property type="project" value="UniProtKB-SubCell"/>
</dbReference>
<comment type="subcellular location">
    <subcellularLocation>
        <location evidence="1">Cell membrane</location>
        <topology evidence="1">Multi-pass membrane protein</topology>
    </subcellularLocation>
</comment>
<dbReference type="RefSeq" id="XP_025831140.1">
    <property type="nucleotide sequence ID" value="XM_025975355.1"/>
</dbReference>
<keyword evidence="2" id="KW-1003">Cell membrane</keyword>
<evidence type="ECO:0000256" key="4">
    <source>
        <dbReference type="ARBA" id="ARBA00022989"/>
    </source>
</evidence>
<organism evidence="7 8">
    <name type="scientific">Agrilus planipennis</name>
    <name type="common">Emerald ash borer</name>
    <name type="synonym">Agrilus marcopoli</name>
    <dbReference type="NCBI Taxonomy" id="224129"/>
    <lineage>
        <taxon>Eukaryota</taxon>
        <taxon>Metazoa</taxon>
        <taxon>Ecdysozoa</taxon>
        <taxon>Arthropoda</taxon>
        <taxon>Hexapoda</taxon>
        <taxon>Insecta</taxon>
        <taxon>Pterygota</taxon>
        <taxon>Neoptera</taxon>
        <taxon>Endopterygota</taxon>
        <taxon>Coleoptera</taxon>
        <taxon>Polyphaga</taxon>
        <taxon>Elateriformia</taxon>
        <taxon>Buprestoidea</taxon>
        <taxon>Buprestidae</taxon>
        <taxon>Agrilinae</taxon>
        <taxon>Agrilus</taxon>
    </lineage>
</organism>
<dbReference type="Proteomes" id="UP000192223">
    <property type="component" value="Unplaced"/>
</dbReference>
<dbReference type="InterPro" id="IPR013604">
    <property type="entry name" value="7TM_chemorcpt"/>
</dbReference>
<dbReference type="Pfam" id="PF08395">
    <property type="entry name" value="7tm_7"/>
    <property type="match status" value="1"/>
</dbReference>
<keyword evidence="4 6" id="KW-1133">Transmembrane helix</keyword>
<feature type="transmembrane region" description="Helical" evidence="6">
    <location>
        <begin position="107"/>
        <end position="125"/>
    </location>
</feature>
<sequence length="131" mass="15675">MGCYFITCINELHQIYTNLNIHHENVILEISMNLQLAFIAFFKTVLIIWSCCRVYKQVDILISLIHDINNKSFNFNLNDQLRWFSMHLRYEKIFYRPCKLFTLDIKFLGKVMLGIVSYLLILIQFDRATET</sequence>
<dbReference type="OrthoDB" id="6366728at2759"/>
<dbReference type="GO" id="GO:0050909">
    <property type="term" value="P:sensory perception of taste"/>
    <property type="evidence" value="ECO:0007669"/>
    <property type="project" value="InterPro"/>
</dbReference>
<proteinExistence type="predicted"/>
<keyword evidence="3 6" id="KW-0812">Transmembrane</keyword>
<dbReference type="InParanoid" id="A0A7F5R0H4"/>
<keyword evidence="7" id="KW-1185">Reference proteome</keyword>
<name>A0A7F5R0H4_AGRPL</name>
<keyword evidence="5 6" id="KW-0472">Membrane</keyword>
<reference evidence="8" key="1">
    <citation type="submission" date="2025-08" db="UniProtKB">
        <authorList>
            <consortium name="RefSeq"/>
        </authorList>
    </citation>
    <scope>IDENTIFICATION</scope>
    <source>
        <tissue evidence="8">Entire body</tissue>
    </source>
</reference>
<evidence type="ECO:0000256" key="3">
    <source>
        <dbReference type="ARBA" id="ARBA00022692"/>
    </source>
</evidence>
<feature type="transmembrane region" description="Helical" evidence="6">
    <location>
        <begin position="34"/>
        <end position="55"/>
    </location>
</feature>